<evidence type="ECO:0000259" key="5">
    <source>
        <dbReference type="Pfam" id="PF18085"/>
    </source>
</evidence>
<name>A0A1J4N160_9ACTN</name>
<organism evidence="6 7">
    <name type="scientific">Nocardioides luteus</name>
    <dbReference type="NCBI Taxonomy" id="1844"/>
    <lineage>
        <taxon>Bacteria</taxon>
        <taxon>Bacillati</taxon>
        <taxon>Actinomycetota</taxon>
        <taxon>Actinomycetes</taxon>
        <taxon>Propionibacteriales</taxon>
        <taxon>Nocardioidaceae</taxon>
        <taxon>Nocardioides</taxon>
    </lineage>
</organism>
<keyword evidence="7" id="KW-1185">Reference proteome</keyword>
<dbReference type="InterPro" id="IPR040999">
    <property type="entry name" value="Mak_N_cap"/>
</dbReference>
<dbReference type="GO" id="GO:0016301">
    <property type="term" value="F:kinase activity"/>
    <property type="evidence" value="ECO:0007669"/>
    <property type="project" value="UniProtKB-KW"/>
</dbReference>
<evidence type="ECO:0000313" key="6">
    <source>
        <dbReference type="EMBL" id="OIJ25302.1"/>
    </source>
</evidence>
<dbReference type="STRING" id="1844.UG56_017960"/>
<dbReference type="GO" id="GO:0005524">
    <property type="term" value="F:ATP binding"/>
    <property type="evidence" value="ECO:0007669"/>
    <property type="project" value="UniProtKB-KW"/>
</dbReference>
<evidence type="ECO:0000256" key="2">
    <source>
        <dbReference type="ARBA" id="ARBA00022741"/>
    </source>
</evidence>
<comment type="caution">
    <text evidence="6">The sequence shown here is derived from an EMBL/GenBank/DDBJ whole genome shotgun (WGS) entry which is preliminary data.</text>
</comment>
<dbReference type="Proteomes" id="UP000033772">
    <property type="component" value="Unassembled WGS sequence"/>
</dbReference>
<evidence type="ECO:0000313" key="7">
    <source>
        <dbReference type="Proteomes" id="UP000033772"/>
    </source>
</evidence>
<evidence type="ECO:0000256" key="4">
    <source>
        <dbReference type="ARBA" id="ARBA00022840"/>
    </source>
</evidence>
<dbReference type="Pfam" id="PF18085">
    <property type="entry name" value="Mak_N_cap"/>
    <property type="match status" value="1"/>
</dbReference>
<evidence type="ECO:0000256" key="1">
    <source>
        <dbReference type="ARBA" id="ARBA00022679"/>
    </source>
</evidence>
<keyword evidence="4" id="KW-0067">ATP-binding</keyword>
<dbReference type="AlphaFoldDB" id="A0A1J4N160"/>
<evidence type="ECO:0000256" key="3">
    <source>
        <dbReference type="ARBA" id="ARBA00022777"/>
    </source>
</evidence>
<sequence length="206" mass="21988">MSIVHKATLTPTKKEIFGAWLSTQAWCEGDLTGTIGSYRFDDPAGRVGIECVLLEVGDSVVHLPVSYRESPLDGAEEFLMATTEHSALGTRYVYDACADPVAVRALLTAALTGATQEPMDVYDQGRLVERRETVVTATGTGSWPRNAVPHFDGVTIRSHGADSRVEAGSFMVVVKRLVDGADADGAESIEVTWPDGAGALVGVRHL</sequence>
<protein>
    <recommendedName>
        <fullName evidence="5">Maltokinase N-terminal cap domain-containing protein</fullName>
    </recommendedName>
</protein>
<keyword evidence="1" id="KW-0808">Transferase</keyword>
<proteinExistence type="predicted"/>
<dbReference type="EMBL" id="JZDQ02000026">
    <property type="protein sequence ID" value="OIJ25302.1"/>
    <property type="molecule type" value="Genomic_DNA"/>
</dbReference>
<feature type="domain" description="Maltokinase N-terminal cap" evidence="5">
    <location>
        <begin position="20"/>
        <end position="99"/>
    </location>
</feature>
<accession>A0A1J4N160</accession>
<keyword evidence="2" id="KW-0547">Nucleotide-binding</keyword>
<gene>
    <name evidence="6" type="ORF">UG56_017960</name>
</gene>
<reference evidence="6" key="1">
    <citation type="submission" date="2016-10" db="EMBL/GenBank/DDBJ databases">
        <title>Draft Genome Sequence of Nocardioides luteus Strain BAFB, an Alkane-Degrading Bacterium Isolated from JP-7 Polluted Soil.</title>
        <authorList>
            <person name="Brown L."/>
            <person name="Ruiz O.N."/>
            <person name="Gunasekera T."/>
        </authorList>
    </citation>
    <scope>NUCLEOTIDE SEQUENCE [LARGE SCALE GENOMIC DNA]</scope>
    <source>
        <strain evidence="6">BAFB</strain>
    </source>
</reference>
<dbReference type="OrthoDB" id="3787729at2"/>
<dbReference type="RefSeq" id="WP_045547653.1">
    <property type="nucleotide sequence ID" value="NZ_JZDQ02000026.1"/>
</dbReference>
<keyword evidence="3" id="KW-0418">Kinase</keyword>